<keyword evidence="7" id="KW-0408">Iron</keyword>
<dbReference type="InterPro" id="IPR015424">
    <property type="entry name" value="PyrdxlP-dep_Trfase"/>
</dbReference>
<dbReference type="EMBL" id="WJPP01000001">
    <property type="protein sequence ID" value="MRH77524.1"/>
    <property type="molecule type" value="Genomic_DNA"/>
</dbReference>
<dbReference type="InterPro" id="IPR016454">
    <property type="entry name" value="Cysteine_dSase"/>
</dbReference>
<dbReference type="SUPFAM" id="SSF53383">
    <property type="entry name" value="PLP-dependent transferases"/>
    <property type="match status" value="1"/>
</dbReference>
<dbReference type="PIRSF" id="PIRSF005572">
    <property type="entry name" value="NifS"/>
    <property type="match status" value="1"/>
</dbReference>
<evidence type="ECO:0000256" key="7">
    <source>
        <dbReference type="ARBA" id="ARBA00023004"/>
    </source>
</evidence>
<evidence type="ECO:0000256" key="2">
    <source>
        <dbReference type="ARBA" id="ARBA00006490"/>
    </source>
</evidence>
<evidence type="ECO:0000256" key="3">
    <source>
        <dbReference type="ARBA" id="ARBA00012239"/>
    </source>
</evidence>
<reference evidence="12 13" key="1">
    <citation type="submission" date="2019-11" db="EMBL/GenBank/DDBJ databases">
        <authorList>
            <person name="Zhang X.Y."/>
        </authorList>
    </citation>
    <scope>NUCLEOTIDE SEQUENCE [LARGE SCALE GENOMIC DNA]</scope>
    <source>
        <strain evidence="12 13">C176</strain>
    </source>
</reference>
<evidence type="ECO:0000256" key="10">
    <source>
        <dbReference type="RuleBase" id="RU004504"/>
    </source>
</evidence>
<evidence type="ECO:0000256" key="1">
    <source>
        <dbReference type="ARBA" id="ARBA00001933"/>
    </source>
</evidence>
<feature type="domain" description="Aminotransferase class V" evidence="11">
    <location>
        <begin position="6"/>
        <end position="363"/>
    </location>
</feature>
<comment type="cofactor">
    <cofactor evidence="1 10">
        <name>pyridoxal 5'-phosphate</name>
        <dbReference type="ChEBI" id="CHEBI:597326"/>
    </cofactor>
</comment>
<evidence type="ECO:0000256" key="8">
    <source>
        <dbReference type="ARBA" id="ARBA00023014"/>
    </source>
</evidence>
<gene>
    <name evidence="12" type="ORF">GH984_02210</name>
</gene>
<evidence type="ECO:0000256" key="5">
    <source>
        <dbReference type="ARBA" id="ARBA00022723"/>
    </source>
</evidence>
<comment type="catalytic activity">
    <reaction evidence="9">
        <text>(sulfur carrier)-H + L-cysteine = (sulfur carrier)-SH + L-alanine</text>
        <dbReference type="Rhea" id="RHEA:43892"/>
        <dbReference type="Rhea" id="RHEA-COMP:14737"/>
        <dbReference type="Rhea" id="RHEA-COMP:14739"/>
        <dbReference type="ChEBI" id="CHEBI:29917"/>
        <dbReference type="ChEBI" id="CHEBI:35235"/>
        <dbReference type="ChEBI" id="CHEBI:57972"/>
        <dbReference type="ChEBI" id="CHEBI:64428"/>
        <dbReference type="EC" id="2.8.1.7"/>
    </reaction>
</comment>
<evidence type="ECO:0000256" key="6">
    <source>
        <dbReference type="ARBA" id="ARBA00022898"/>
    </source>
</evidence>
<evidence type="ECO:0000259" key="11">
    <source>
        <dbReference type="Pfam" id="PF00266"/>
    </source>
</evidence>
<sequence>MTSEPYLDYAATTPLDPRVQAVMNACALSLEGAANPSSAHALGTAAASQVDAAAESIGQLINADPAGLIWTSGATEANNLAILGSALALLSRAPDRRRILVLATDHSAAIEPALAAEKWGFSAVILPVAPSGELLPSVLKDALDEDVALVSLALVNNETGVIQDLKTLAPMVRAVGARLHVDATQAVGRIPVDVSADEIDFLSFSGHKFYGPKGIGGLYACPSLALEPLLHGGGQQAGRRPGTLPVPLIKGMAAAYSFADDQAERDRQNALRARLMEGLSTLGQVVINGQGMLAPHILSLSFPGVHGAALAHALDGLAVSHGSACGSQQGPSHVLRAMGRPNALAHATVRMSIGRFSTNAEVDMAVQRIGDAVATLRGISPIWRELEAGEGIHKVYGMTTPLEVA</sequence>
<comment type="similarity">
    <text evidence="2">Belongs to the class-V pyridoxal-phosphate-dependent aminotransferase family. NifS/IscS subfamily.</text>
</comment>
<evidence type="ECO:0000313" key="13">
    <source>
        <dbReference type="Proteomes" id="UP000433788"/>
    </source>
</evidence>
<keyword evidence="8" id="KW-0411">Iron-sulfur</keyword>
<evidence type="ECO:0000256" key="4">
    <source>
        <dbReference type="ARBA" id="ARBA00022679"/>
    </source>
</evidence>
<dbReference type="PANTHER" id="PTHR11601">
    <property type="entry name" value="CYSTEINE DESULFURYLASE FAMILY MEMBER"/>
    <property type="match status" value="1"/>
</dbReference>
<proteinExistence type="inferred from homology"/>
<keyword evidence="12" id="KW-0032">Aminotransferase</keyword>
<dbReference type="Pfam" id="PF00266">
    <property type="entry name" value="Aminotran_5"/>
    <property type="match status" value="1"/>
</dbReference>
<dbReference type="Gene3D" id="3.90.1150.10">
    <property type="entry name" value="Aspartate Aminotransferase, domain 1"/>
    <property type="match status" value="1"/>
</dbReference>
<keyword evidence="13" id="KW-1185">Reference proteome</keyword>
<dbReference type="PROSITE" id="PS00595">
    <property type="entry name" value="AA_TRANSFER_CLASS_5"/>
    <property type="match status" value="1"/>
</dbReference>
<protein>
    <recommendedName>
        <fullName evidence="3">cysteine desulfurase</fullName>
        <ecNumber evidence="3">2.8.1.7</ecNumber>
    </recommendedName>
</protein>
<dbReference type="InterPro" id="IPR000192">
    <property type="entry name" value="Aminotrans_V_dom"/>
</dbReference>
<dbReference type="PANTHER" id="PTHR11601:SF34">
    <property type="entry name" value="CYSTEINE DESULFURASE"/>
    <property type="match status" value="1"/>
</dbReference>
<dbReference type="Proteomes" id="UP000433788">
    <property type="component" value="Unassembled WGS sequence"/>
</dbReference>
<name>A0A6N7QXX2_9GAMM</name>
<dbReference type="GO" id="GO:0031071">
    <property type="term" value="F:cysteine desulfurase activity"/>
    <property type="evidence" value="ECO:0007669"/>
    <property type="project" value="UniProtKB-EC"/>
</dbReference>
<evidence type="ECO:0000256" key="9">
    <source>
        <dbReference type="ARBA" id="ARBA00050776"/>
    </source>
</evidence>
<dbReference type="EC" id="2.8.1.7" evidence="3"/>
<dbReference type="InterPro" id="IPR015421">
    <property type="entry name" value="PyrdxlP-dep_Trfase_major"/>
</dbReference>
<dbReference type="InterPro" id="IPR015422">
    <property type="entry name" value="PyrdxlP-dep_Trfase_small"/>
</dbReference>
<comment type="caution">
    <text evidence="12">The sequence shown here is derived from an EMBL/GenBank/DDBJ whole genome shotgun (WGS) entry which is preliminary data.</text>
</comment>
<dbReference type="GO" id="GO:0051536">
    <property type="term" value="F:iron-sulfur cluster binding"/>
    <property type="evidence" value="ECO:0007669"/>
    <property type="project" value="UniProtKB-KW"/>
</dbReference>
<accession>A0A6N7QXX2</accession>
<dbReference type="InterPro" id="IPR020578">
    <property type="entry name" value="Aminotrans_V_PyrdxlP_BS"/>
</dbReference>
<organism evidence="12 13">
    <name type="scientific">Spiribacter salilacus</name>
    <dbReference type="NCBI Taxonomy" id="2664894"/>
    <lineage>
        <taxon>Bacteria</taxon>
        <taxon>Pseudomonadati</taxon>
        <taxon>Pseudomonadota</taxon>
        <taxon>Gammaproteobacteria</taxon>
        <taxon>Chromatiales</taxon>
        <taxon>Ectothiorhodospiraceae</taxon>
        <taxon>Spiribacter</taxon>
    </lineage>
</organism>
<keyword evidence="5" id="KW-0479">Metal-binding</keyword>
<evidence type="ECO:0000313" key="12">
    <source>
        <dbReference type="EMBL" id="MRH77524.1"/>
    </source>
</evidence>
<dbReference type="RefSeq" id="WP_153718568.1">
    <property type="nucleotide sequence ID" value="NZ_WJPP01000001.1"/>
</dbReference>
<dbReference type="GO" id="GO:0046872">
    <property type="term" value="F:metal ion binding"/>
    <property type="evidence" value="ECO:0007669"/>
    <property type="project" value="UniProtKB-KW"/>
</dbReference>
<dbReference type="AlphaFoldDB" id="A0A6N7QXX2"/>
<keyword evidence="6" id="KW-0663">Pyridoxal phosphate</keyword>
<dbReference type="GO" id="GO:0008483">
    <property type="term" value="F:transaminase activity"/>
    <property type="evidence" value="ECO:0007669"/>
    <property type="project" value="UniProtKB-KW"/>
</dbReference>
<dbReference type="Gene3D" id="3.40.640.10">
    <property type="entry name" value="Type I PLP-dependent aspartate aminotransferase-like (Major domain)"/>
    <property type="match status" value="1"/>
</dbReference>
<keyword evidence="4 12" id="KW-0808">Transferase</keyword>